<feature type="non-terminal residue" evidence="1">
    <location>
        <position position="103"/>
    </location>
</feature>
<keyword evidence="2" id="KW-1185">Reference proteome</keyword>
<accession>A0AAV7WQM7</accession>
<sequence>CHHTGCLTSIVLRCFHFCDWRKHHITTFQLVSPTVREPMPSHNSTLRLRMVCSADSEHSEGAGRGAHAMAMGSAGATLCPTALACHQPSNGSETVMEKLAESE</sequence>
<dbReference type="Proteomes" id="UP001066276">
    <property type="component" value="Chromosome 1_1"/>
</dbReference>
<dbReference type="AlphaFoldDB" id="A0AAV7WQM7"/>
<reference evidence="1" key="1">
    <citation type="journal article" date="2022" name="bioRxiv">
        <title>Sequencing and chromosome-scale assembly of the giantPleurodeles waltlgenome.</title>
        <authorList>
            <person name="Brown T."/>
            <person name="Elewa A."/>
            <person name="Iarovenko S."/>
            <person name="Subramanian E."/>
            <person name="Araus A.J."/>
            <person name="Petzold A."/>
            <person name="Susuki M."/>
            <person name="Suzuki K.-i.T."/>
            <person name="Hayashi T."/>
            <person name="Toyoda A."/>
            <person name="Oliveira C."/>
            <person name="Osipova E."/>
            <person name="Leigh N.D."/>
            <person name="Simon A."/>
            <person name="Yun M.H."/>
        </authorList>
    </citation>
    <scope>NUCLEOTIDE SEQUENCE</scope>
    <source>
        <strain evidence="1">20211129_DDA</strain>
        <tissue evidence="1">Liver</tissue>
    </source>
</reference>
<dbReference type="EMBL" id="JANPWB010000001">
    <property type="protein sequence ID" value="KAJ1215217.1"/>
    <property type="molecule type" value="Genomic_DNA"/>
</dbReference>
<evidence type="ECO:0000313" key="2">
    <source>
        <dbReference type="Proteomes" id="UP001066276"/>
    </source>
</evidence>
<organism evidence="1 2">
    <name type="scientific">Pleurodeles waltl</name>
    <name type="common">Iberian ribbed newt</name>
    <dbReference type="NCBI Taxonomy" id="8319"/>
    <lineage>
        <taxon>Eukaryota</taxon>
        <taxon>Metazoa</taxon>
        <taxon>Chordata</taxon>
        <taxon>Craniata</taxon>
        <taxon>Vertebrata</taxon>
        <taxon>Euteleostomi</taxon>
        <taxon>Amphibia</taxon>
        <taxon>Batrachia</taxon>
        <taxon>Caudata</taxon>
        <taxon>Salamandroidea</taxon>
        <taxon>Salamandridae</taxon>
        <taxon>Pleurodelinae</taxon>
        <taxon>Pleurodeles</taxon>
    </lineage>
</organism>
<comment type="caution">
    <text evidence="1">The sequence shown here is derived from an EMBL/GenBank/DDBJ whole genome shotgun (WGS) entry which is preliminary data.</text>
</comment>
<feature type="non-terminal residue" evidence="1">
    <location>
        <position position="1"/>
    </location>
</feature>
<proteinExistence type="predicted"/>
<protein>
    <submittedName>
        <fullName evidence="1">Uncharacterized protein</fullName>
    </submittedName>
</protein>
<evidence type="ECO:0000313" key="1">
    <source>
        <dbReference type="EMBL" id="KAJ1215217.1"/>
    </source>
</evidence>
<gene>
    <name evidence="1" type="ORF">NDU88_002826</name>
</gene>
<name>A0AAV7WQM7_PLEWA</name>